<reference evidence="3" key="2">
    <citation type="journal article" date="2020" name="Nat. Commun.">
        <title>Large-scale genome sequencing of mycorrhizal fungi provides insights into the early evolution of symbiotic traits.</title>
        <authorList>
            <person name="Miyauchi S."/>
            <person name="Kiss E."/>
            <person name="Kuo A."/>
            <person name="Drula E."/>
            <person name="Kohler A."/>
            <person name="Sanchez-Garcia M."/>
            <person name="Morin E."/>
            <person name="Andreopoulos B."/>
            <person name="Barry K.W."/>
            <person name="Bonito G."/>
            <person name="Buee M."/>
            <person name="Carver A."/>
            <person name="Chen C."/>
            <person name="Cichocki N."/>
            <person name="Clum A."/>
            <person name="Culley D."/>
            <person name="Crous P.W."/>
            <person name="Fauchery L."/>
            <person name="Girlanda M."/>
            <person name="Hayes R.D."/>
            <person name="Keri Z."/>
            <person name="LaButti K."/>
            <person name="Lipzen A."/>
            <person name="Lombard V."/>
            <person name="Magnuson J."/>
            <person name="Maillard F."/>
            <person name="Murat C."/>
            <person name="Nolan M."/>
            <person name="Ohm R.A."/>
            <person name="Pangilinan J."/>
            <person name="Pereira M.F."/>
            <person name="Perotto S."/>
            <person name="Peter M."/>
            <person name="Pfister S."/>
            <person name="Riley R."/>
            <person name="Sitrit Y."/>
            <person name="Stielow J.B."/>
            <person name="Szollosi G."/>
            <person name="Zifcakova L."/>
            <person name="Stursova M."/>
            <person name="Spatafora J.W."/>
            <person name="Tedersoo L."/>
            <person name="Vaario L.M."/>
            <person name="Yamada A."/>
            <person name="Yan M."/>
            <person name="Wang P."/>
            <person name="Xu J."/>
            <person name="Bruns T."/>
            <person name="Baldrian P."/>
            <person name="Vilgalys R."/>
            <person name="Dunand C."/>
            <person name="Henrissat B."/>
            <person name="Grigoriev I.V."/>
            <person name="Hibbett D."/>
            <person name="Nagy L.G."/>
            <person name="Martin F.M."/>
        </authorList>
    </citation>
    <scope>NUCLEOTIDE SEQUENCE</scope>
    <source>
        <strain evidence="3">Prilba</strain>
    </source>
</reference>
<keyword evidence="4" id="KW-1185">Reference proteome</keyword>
<sequence length="52" mass="6131">FPCSIPGCKQVCKTLGDLKRHESILAHKPPSWECHRCHYQFTREDALKRHNK</sequence>
<dbReference type="AlphaFoldDB" id="A0A9P5TCT2"/>
<feature type="domain" description="C2H2-type" evidence="2">
    <location>
        <begin position="32"/>
        <end position="52"/>
    </location>
</feature>
<proteinExistence type="predicted"/>
<comment type="caution">
    <text evidence="3">The sequence shown here is derived from an EMBL/GenBank/DDBJ whole genome shotgun (WGS) entry which is preliminary data.</text>
</comment>
<dbReference type="Pfam" id="PF00096">
    <property type="entry name" value="zf-C2H2"/>
    <property type="match status" value="2"/>
</dbReference>
<accession>A0A9P5TCT2</accession>
<evidence type="ECO:0000256" key="1">
    <source>
        <dbReference type="PROSITE-ProRule" id="PRU00042"/>
    </source>
</evidence>
<protein>
    <recommendedName>
        <fullName evidence="2">C2H2-type domain-containing protein</fullName>
    </recommendedName>
</protein>
<reference evidence="3" key="1">
    <citation type="submission" date="2019-10" db="EMBL/GenBank/DDBJ databases">
        <authorList>
            <consortium name="DOE Joint Genome Institute"/>
            <person name="Kuo A."/>
            <person name="Miyauchi S."/>
            <person name="Kiss E."/>
            <person name="Drula E."/>
            <person name="Kohler A."/>
            <person name="Sanchez-Garcia M."/>
            <person name="Andreopoulos B."/>
            <person name="Barry K.W."/>
            <person name="Bonito G."/>
            <person name="Buee M."/>
            <person name="Carver A."/>
            <person name="Chen C."/>
            <person name="Cichocki N."/>
            <person name="Clum A."/>
            <person name="Culley D."/>
            <person name="Crous P.W."/>
            <person name="Fauchery L."/>
            <person name="Girlanda M."/>
            <person name="Hayes R."/>
            <person name="Keri Z."/>
            <person name="LaButti K."/>
            <person name="Lipzen A."/>
            <person name="Lombard V."/>
            <person name="Magnuson J."/>
            <person name="Maillard F."/>
            <person name="Morin E."/>
            <person name="Murat C."/>
            <person name="Nolan M."/>
            <person name="Ohm R."/>
            <person name="Pangilinan J."/>
            <person name="Pereira M."/>
            <person name="Perotto S."/>
            <person name="Peter M."/>
            <person name="Riley R."/>
            <person name="Sitrit Y."/>
            <person name="Stielow B."/>
            <person name="Szollosi G."/>
            <person name="Zifcakova L."/>
            <person name="Stursova M."/>
            <person name="Spatafora J.W."/>
            <person name="Tedersoo L."/>
            <person name="Vaario L.-M."/>
            <person name="Yamada A."/>
            <person name="Yan M."/>
            <person name="Wang P."/>
            <person name="Xu J."/>
            <person name="Bruns T."/>
            <person name="Baldrian P."/>
            <person name="Vilgalys R."/>
            <person name="Henrissat B."/>
            <person name="Grigoriev I.V."/>
            <person name="Hibbett D."/>
            <person name="Nagy L.G."/>
            <person name="Martin F.M."/>
        </authorList>
    </citation>
    <scope>NUCLEOTIDE SEQUENCE</scope>
    <source>
        <strain evidence="3">Prilba</strain>
    </source>
</reference>
<gene>
    <name evidence="3" type="ORF">DFH94DRAFT_619867</name>
</gene>
<feature type="non-terminal residue" evidence="3">
    <location>
        <position position="52"/>
    </location>
</feature>
<evidence type="ECO:0000313" key="4">
    <source>
        <dbReference type="Proteomes" id="UP000759537"/>
    </source>
</evidence>
<evidence type="ECO:0000313" key="3">
    <source>
        <dbReference type="EMBL" id="KAF8485745.1"/>
    </source>
</evidence>
<name>A0A9P5TCT2_9AGAM</name>
<organism evidence="3 4">
    <name type="scientific">Russula ochroleuca</name>
    <dbReference type="NCBI Taxonomy" id="152965"/>
    <lineage>
        <taxon>Eukaryota</taxon>
        <taxon>Fungi</taxon>
        <taxon>Dikarya</taxon>
        <taxon>Basidiomycota</taxon>
        <taxon>Agaricomycotina</taxon>
        <taxon>Agaricomycetes</taxon>
        <taxon>Russulales</taxon>
        <taxon>Russulaceae</taxon>
        <taxon>Russula</taxon>
    </lineage>
</organism>
<dbReference type="GO" id="GO:0008270">
    <property type="term" value="F:zinc ion binding"/>
    <property type="evidence" value="ECO:0007669"/>
    <property type="project" value="UniProtKB-KW"/>
</dbReference>
<dbReference type="InterPro" id="IPR013087">
    <property type="entry name" value="Znf_C2H2_type"/>
</dbReference>
<dbReference type="SMART" id="SM00355">
    <property type="entry name" value="ZnF_C2H2"/>
    <property type="match status" value="2"/>
</dbReference>
<keyword evidence="1" id="KW-0863">Zinc-finger</keyword>
<dbReference type="EMBL" id="WHVB01000002">
    <property type="protein sequence ID" value="KAF8485745.1"/>
    <property type="molecule type" value="Genomic_DNA"/>
</dbReference>
<keyword evidence="1" id="KW-0479">Metal-binding</keyword>
<dbReference type="Proteomes" id="UP000759537">
    <property type="component" value="Unassembled WGS sequence"/>
</dbReference>
<keyword evidence="1" id="KW-0862">Zinc</keyword>
<evidence type="ECO:0000259" key="2">
    <source>
        <dbReference type="PROSITE" id="PS50157"/>
    </source>
</evidence>
<dbReference type="OrthoDB" id="3176823at2759"/>
<dbReference type="PROSITE" id="PS50157">
    <property type="entry name" value="ZINC_FINGER_C2H2_2"/>
    <property type="match status" value="1"/>
</dbReference>
<dbReference type="Gene3D" id="3.30.160.60">
    <property type="entry name" value="Classic Zinc Finger"/>
    <property type="match status" value="1"/>
</dbReference>
<feature type="non-terminal residue" evidence="3">
    <location>
        <position position="1"/>
    </location>
</feature>